<keyword evidence="3" id="KW-1185">Reference proteome</keyword>
<sequence>MAAATGEGVDLAVRRRPRLRRSGRQPGAHEERPLDGRSAVTAQARGTACRTALKRAGVA</sequence>
<dbReference type="GeneID" id="95391843"/>
<proteinExistence type="predicted"/>
<feature type="region of interest" description="Disordered" evidence="1">
    <location>
        <begin position="1"/>
        <end position="59"/>
    </location>
</feature>
<comment type="caution">
    <text evidence="2">The sequence shown here is derived from an EMBL/GenBank/DDBJ whole genome shotgun (WGS) entry which is preliminary data.</text>
</comment>
<evidence type="ECO:0000313" key="3">
    <source>
        <dbReference type="Proteomes" id="UP000579945"/>
    </source>
</evidence>
<protein>
    <submittedName>
        <fullName evidence="2">Uncharacterized protein</fullName>
    </submittedName>
</protein>
<dbReference type="AlphaFoldDB" id="A0A7W5VKN9"/>
<evidence type="ECO:0000313" key="2">
    <source>
        <dbReference type="EMBL" id="MBB3729662.1"/>
    </source>
</evidence>
<dbReference type="RefSeq" id="WP_183653241.1">
    <property type="nucleotide sequence ID" value="NZ_BAAAXX010000021.1"/>
</dbReference>
<accession>A0A7W5VKN9</accession>
<feature type="compositionally biased region" description="Basic residues" evidence="1">
    <location>
        <begin position="14"/>
        <end position="23"/>
    </location>
</feature>
<reference evidence="2 3" key="1">
    <citation type="submission" date="2020-08" db="EMBL/GenBank/DDBJ databases">
        <title>Sequencing the genomes of 1000 actinobacteria strains.</title>
        <authorList>
            <person name="Klenk H.-P."/>
        </authorList>
    </citation>
    <scope>NUCLEOTIDE SEQUENCE [LARGE SCALE GENOMIC DNA]</scope>
    <source>
        <strain evidence="2 3">DSM 44320</strain>
    </source>
</reference>
<organism evidence="2 3">
    <name type="scientific">Nonomuraea dietziae</name>
    <dbReference type="NCBI Taxonomy" id="65515"/>
    <lineage>
        <taxon>Bacteria</taxon>
        <taxon>Bacillati</taxon>
        <taxon>Actinomycetota</taxon>
        <taxon>Actinomycetes</taxon>
        <taxon>Streptosporangiales</taxon>
        <taxon>Streptosporangiaceae</taxon>
        <taxon>Nonomuraea</taxon>
    </lineage>
</organism>
<dbReference type="EMBL" id="JACIBV010000001">
    <property type="protein sequence ID" value="MBB3729662.1"/>
    <property type="molecule type" value="Genomic_DNA"/>
</dbReference>
<gene>
    <name evidence="2" type="ORF">FHR33_005522</name>
</gene>
<evidence type="ECO:0000256" key="1">
    <source>
        <dbReference type="SAM" id="MobiDB-lite"/>
    </source>
</evidence>
<name>A0A7W5VKN9_9ACTN</name>
<dbReference type="Proteomes" id="UP000579945">
    <property type="component" value="Unassembled WGS sequence"/>
</dbReference>